<evidence type="ECO:0000313" key="3">
    <source>
        <dbReference type="Proteomes" id="UP001281003"/>
    </source>
</evidence>
<accession>A0AAE0PBE3</accession>
<name>A0AAE0PBE3_SORBR</name>
<organism evidence="2 3">
    <name type="scientific">Sordaria brevicollis</name>
    <dbReference type="NCBI Taxonomy" id="83679"/>
    <lineage>
        <taxon>Eukaryota</taxon>
        <taxon>Fungi</taxon>
        <taxon>Dikarya</taxon>
        <taxon>Ascomycota</taxon>
        <taxon>Pezizomycotina</taxon>
        <taxon>Sordariomycetes</taxon>
        <taxon>Sordariomycetidae</taxon>
        <taxon>Sordariales</taxon>
        <taxon>Sordariaceae</taxon>
        <taxon>Sordaria</taxon>
    </lineage>
</organism>
<feature type="domain" description="2EXR" evidence="1">
    <location>
        <begin position="2"/>
        <end position="151"/>
    </location>
</feature>
<dbReference type="Pfam" id="PF20150">
    <property type="entry name" value="2EXR"/>
    <property type="match status" value="1"/>
</dbReference>
<dbReference type="PANTHER" id="PTHR35910">
    <property type="entry name" value="2EXR DOMAIN-CONTAINING PROTEIN"/>
    <property type="match status" value="1"/>
</dbReference>
<dbReference type="EMBL" id="JAUTDP010000008">
    <property type="protein sequence ID" value="KAK3396783.1"/>
    <property type="molecule type" value="Genomic_DNA"/>
</dbReference>
<evidence type="ECO:0000313" key="2">
    <source>
        <dbReference type="EMBL" id="KAK3396783.1"/>
    </source>
</evidence>
<comment type="caution">
    <text evidence="2">The sequence shown here is derived from an EMBL/GenBank/DDBJ whole genome shotgun (WGS) entry which is preliminary data.</text>
</comment>
<dbReference type="InterPro" id="IPR045518">
    <property type="entry name" value="2EXR"/>
</dbReference>
<dbReference type="Proteomes" id="UP001281003">
    <property type="component" value="Unassembled WGS sequence"/>
</dbReference>
<reference evidence="2" key="1">
    <citation type="journal article" date="2023" name="Mol. Phylogenet. Evol.">
        <title>Genome-scale phylogeny and comparative genomics of the fungal order Sordariales.</title>
        <authorList>
            <person name="Hensen N."/>
            <person name="Bonometti L."/>
            <person name="Westerberg I."/>
            <person name="Brannstrom I.O."/>
            <person name="Guillou S."/>
            <person name="Cros-Aarteil S."/>
            <person name="Calhoun S."/>
            <person name="Haridas S."/>
            <person name="Kuo A."/>
            <person name="Mondo S."/>
            <person name="Pangilinan J."/>
            <person name="Riley R."/>
            <person name="LaButti K."/>
            <person name="Andreopoulos B."/>
            <person name="Lipzen A."/>
            <person name="Chen C."/>
            <person name="Yan M."/>
            <person name="Daum C."/>
            <person name="Ng V."/>
            <person name="Clum A."/>
            <person name="Steindorff A."/>
            <person name="Ohm R.A."/>
            <person name="Martin F."/>
            <person name="Silar P."/>
            <person name="Natvig D.O."/>
            <person name="Lalanne C."/>
            <person name="Gautier V."/>
            <person name="Ament-Velasquez S.L."/>
            <person name="Kruys A."/>
            <person name="Hutchinson M.I."/>
            <person name="Powell A.J."/>
            <person name="Barry K."/>
            <person name="Miller A.N."/>
            <person name="Grigoriev I.V."/>
            <person name="Debuchy R."/>
            <person name="Gladieux P."/>
            <person name="Hiltunen Thoren M."/>
            <person name="Johannesson H."/>
        </authorList>
    </citation>
    <scope>NUCLEOTIDE SEQUENCE</scope>
    <source>
        <strain evidence="2">FGSC 1904</strain>
    </source>
</reference>
<proteinExistence type="predicted"/>
<feature type="non-terminal residue" evidence="2">
    <location>
        <position position="206"/>
    </location>
</feature>
<reference evidence="2" key="2">
    <citation type="submission" date="2023-07" db="EMBL/GenBank/DDBJ databases">
        <authorList>
            <consortium name="Lawrence Berkeley National Laboratory"/>
            <person name="Haridas S."/>
            <person name="Hensen N."/>
            <person name="Bonometti L."/>
            <person name="Westerberg I."/>
            <person name="Brannstrom I.O."/>
            <person name="Guillou S."/>
            <person name="Cros-Aarteil S."/>
            <person name="Calhoun S."/>
            <person name="Kuo A."/>
            <person name="Mondo S."/>
            <person name="Pangilinan J."/>
            <person name="Riley R."/>
            <person name="LaButti K."/>
            <person name="Andreopoulos B."/>
            <person name="Lipzen A."/>
            <person name="Chen C."/>
            <person name="Yanf M."/>
            <person name="Daum C."/>
            <person name="Ng V."/>
            <person name="Clum A."/>
            <person name="Steindorff A."/>
            <person name="Ohm R."/>
            <person name="Martin F."/>
            <person name="Silar P."/>
            <person name="Natvig D."/>
            <person name="Lalanne C."/>
            <person name="Gautier V."/>
            <person name="Ament-velasquez S.L."/>
            <person name="Kruys A."/>
            <person name="Hutchinson M.I."/>
            <person name="Powell A.J."/>
            <person name="Barry K."/>
            <person name="Miller A.N."/>
            <person name="Grigoriev I.V."/>
            <person name="Debuchy R."/>
            <person name="Gladieux P."/>
            <person name="Thoren M.H."/>
            <person name="Johannesson H."/>
        </authorList>
    </citation>
    <scope>NUCLEOTIDE SEQUENCE</scope>
    <source>
        <strain evidence="2">FGSC 1904</strain>
    </source>
</reference>
<protein>
    <recommendedName>
        <fullName evidence="1">2EXR domain-containing protein</fullName>
    </recommendedName>
</protein>
<dbReference type="PANTHER" id="PTHR35910:SF1">
    <property type="entry name" value="2EXR DOMAIN-CONTAINING PROTEIN"/>
    <property type="match status" value="1"/>
</dbReference>
<dbReference type="AlphaFoldDB" id="A0AAE0PBE3"/>
<feature type="non-terminal residue" evidence="2">
    <location>
        <position position="1"/>
    </location>
</feature>
<gene>
    <name evidence="2" type="ORF">B0T20DRAFT_329389</name>
</gene>
<evidence type="ECO:0000259" key="1">
    <source>
        <dbReference type="Pfam" id="PF20150"/>
    </source>
</evidence>
<keyword evidence="3" id="KW-1185">Reference proteome</keyword>
<sequence length="206" mass="24410">AFRLFPRLPWELRARIWEFTVEPRTVEINVKYKLVHVTEDMKAIYDDEGPDPEVPIGVFEFRMRASTLCLSGPVPAPLHACREARIHLTEELGGKSRFYSKAFHDIPEIPYESDSRSEYFKPQPIDPAVRLELGLPPEPRYFWVNFELDMIDIGRDTIFDCFSQYYRKIQRLKFPHECGDIWSLASGWRMEYEHLINFINLRECHV</sequence>